<evidence type="ECO:0000313" key="2">
    <source>
        <dbReference type="Proteomes" id="UP001370758"/>
    </source>
</evidence>
<accession>A0AAV9WHS0</accession>
<proteinExistence type="predicted"/>
<evidence type="ECO:0000313" key="1">
    <source>
        <dbReference type="EMBL" id="KAK6507832.1"/>
    </source>
</evidence>
<protein>
    <recommendedName>
        <fullName evidence="3">BTB domain-containing protein</fullName>
    </recommendedName>
</protein>
<dbReference type="AlphaFoldDB" id="A0AAV9WHS0"/>
<reference evidence="1 2" key="1">
    <citation type="submission" date="2023-08" db="EMBL/GenBank/DDBJ databases">
        <authorList>
            <person name="Palmer J.M."/>
        </authorList>
    </citation>
    <scope>NUCLEOTIDE SEQUENCE [LARGE SCALE GENOMIC DNA]</scope>
    <source>
        <strain evidence="1 2">TWF481</strain>
    </source>
</reference>
<organism evidence="1 2">
    <name type="scientific">Arthrobotrys musiformis</name>
    <dbReference type="NCBI Taxonomy" id="47236"/>
    <lineage>
        <taxon>Eukaryota</taxon>
        <taxon>Fungi</taxon>
        <taxon>Dikarya</taxon>
        <taxon>Ascomycota</taxon>
        <taxon>Pezizomycotina</taxon>
        <taxon>Orbiliomycetes</taxon>
        <taxon>Orbiliales</taxon>
        <taxon>Orbiliaceae</taxon>
        <taxon>Arthrobotrys</taxon>
    </lineage>
</organism>
<sequence>MEAHKEAVNIMDPAGDTIINCCDEAGDILDSFLVASKALSLSSPVFRAMLDLSKPYNQSKAGSSGKHEVKLALGHPRLMGIVFHILHHQNKHVPVKFSLEDLTLLAEICDFYDLSEALRPWVLQWIQHLWVSGGKCSDLGLWFRIAIAFSVVNILDQITIQLVKKCRKNGQEVISPLGGSDFPCSVPQTLPGKLWQKREELSAILIQQLEKICKAYKEVAFADSSVCQVDRGTARRCDDSQLAAVCRIGIALGYPVLGWNAVSLEEILNAFESVQSGGSEITYYYKSHAYMDQGNHAGCCVAGKIREAAKDVHQTLRCITYDMVNECSV</sequence>
<comment type="caution">
    <text evidence="1">The sequence shown here is derived from an EMBL/GenBank/DDBJ whole genome shotgun (WGS) entry which is preliminary data.</text>
</comment>
<gene>
    <name evidence="1" type="ORF">TWF481_006253</name>
</gene>
<dbReference type="Proteomes" id="UP001370758">
    <property type="component" value="Unassembled WGS sequence"/>
</dbReference>
<evidence type="ECO:0008006" key="3">
    <source>
        <dbReference type="Google" id="ProtNLM"/>
    </source>
</evidence>
<name>A0AAV9WHS0_9PEZI</name>
<dbReference type="EMBL" id="JAVHJL010000003">
    <property type="protein sequence ID" value="KAK6507832.1"/>
    <property type="molecule type" value="Genomic_DNA"/>
</dbReference>
<keyword evidence="2" id="KW-1185">Reference proteome</keyword>